<dbReference type="Gene3D" id="3.40.50.300">
    <property type="entry name" value="P-loop containing nucleotide triphosphate hydrolases"/>
    <property type="match status" value="1"/>
</dbReference>
<dbReference type="Proteomes" id="UP001208570">
    <property type="component" value="Unassembled WGS sequence"/>
</dbReference>
<dbReference type="GO" id="GO:0001517">
    <property type="term" value="F:N-acetylglucosamine 6-O-sulfotransferase activity"/>
    <property type="evidence" value="ECO:0007669"/>
    <property type="project" value="TreeGrafter"/>
</dbReference>
<dbReference type="SUPFAM" id="SSF52540">
    <property type="entry name" value="P-loop containing nucleoside triphosphate hydrolases"/>
    <property type="match status" value="1"/>
</dbReference>
<gene>
    <name evidence="1" type="ORF">LSH36_1154g00091</name>
</gene>
<dbReference type="InterPro" id="IPR027417">
    <property type="entry name" value="P-loop_NTPase"/>
</dbReference>
<evidence type="ECO:0000313" key="1">
    <source>
        <dbReference type="EMBL" id="KAK2141144.1"/>
    </source>
</evidence>
<protein>
    <recommendedName>
        <fullName evidence="3">Sulfotransferase</fullName>
    </recommendedName>
</protein>
<comment type="caution">
    <text evidence="1">The sequence shown here is derived from an EMBL/GenBank/DDBJ whole genome shotgun (WGS) entry which is preliminary data.</text>
</comment>
<proteinExistence type="predicted"/>
<evidence type="ECO:0000313" key="2">
    <source>
        <dbReference type="Proteomes" id="UP001208570"/>
    </source>
</evidence>
<name>A0AAD9MS88_9ANNE</name>
<evidence type="ECO:0008006" key="3">
    <source>
        <dbReference type="Google" id="ProtNLM"/>
    </source>
</evidence>
<dbReference type="GO" id="GO:0006790">
    <property type="term" value="P:sulfur compound metabolic process"/>
    <property type="evidence" value="ECO:0007669"/>
    <property type="project" value="TreeGrafter"/>
</dbReference>
<dbReference type="GO" id="GO:0006044">
    <property type="term" value="P:N-acetylglucosamine metabolic process"/>
    <property type="evidence" value="ECO:0007669"/>
    <property type="project" value="TreeGrafter"/>
</dbReference>
<dbReference type="InterPro" id="IPR051135">
    <property type="entry name" value="Gal/GlcNAc/GalNAc_ST"/>
</dbReference>
<organism evidence="1 2">
    <name type="scientific">Paralvinella palmiformis</name>
    <dbReference type="NCBI Taxonomy" id="53620"/>
    <lineage>
        <taxon>Eukaryota</taxon>
        <taxon>Metazoa</taxon>
        <taxon>Spiralia</taxon>
        <taxon>Lophotrochozoa</taxon>
        <taxon>Annelida</taxon>
        <taxon>Polychaeta</taxon>
        <taxon>Sedentaria</taxon>
        <taxon>Canalipalpata</taxon>
        <taxon>Terebellida</taxon>
        <taxon>Terebelliformia</taxon>
        <taxon>Alvinellidae</taxon>
        <taxon>Paralvinella</taxon>
    </lineage>
</organism>
<accession>A0AAD9MS88</accession>
<keyword evidence="2" id="KW-1185">Reference proteome</keyword>
<dbReference type="Pfam" id="PF13469">
    <property type="entry name" value="Sulfotransfer_3"/>
    <property type="match status" value="1"/>
</dbReference>
<dbReference type="PANTHER" id="PTHR10704:SF44">
    <property type="entry name" value="LD35051P-RELATED"/>
    <property type="match status" value="1"/>
</dbReference>
<feature type="non-terminal residue" evidence="1">
    <location>
        <position position="1"/>
    </location>
</feature>
<dbReference type="AlphaFoldDB" id="A0AAD9MS88"/>
<dbReference type="EMBL" id="JAODUP010001154">
    <property type="protein sequence ID" value="KAK2141144.1"/>
    <property type="molecule type" value="Genomic_DNA"/>
</dbReference>
<sequence length="394" mass="45772">SLSEDEQRSQTDFYENELTCRYQQLPAEAMGHHFLLESSFFRDYTKCLTPHIGKGGDLTECVRYIAPICGNTVETSTAEKCHIMVKLTRELFGEDSTASERIQEAFRRRDQLILQPLLQLFQSRLRNKMTASRRWFDPRLYNKLSWFIYHRLCLESVHKNNARCIGDLVKRCESSDLRVLEVNRMLMEDTEPLVRRNPDIYVFYYVRDPRAIAVSRCNTEHMVIDITDIDPLKEAHYICHKMATDLSQFRVLQASYPGVYNLVKYEDLVLDPEGTAARIYNTIGRPAPDRWRTFAKRAMQMHFSATRGINRSNSPTDVLNAWRIQLSRDVLDKMNLYYVNQRAPVGGEVEASGSATNAYLVLVDCLMYNHLYNCLATKEVFEVWDLFSPPSANE</sequence>
<reference evidence="1" key="1">
    <citation type="journal article" date="2023" name="Mol. Biol. Evol.">
        <title>Third-Generation Sequencing Reveals the Adaptive Role of the Epigenome in Three Deep-Sea Polychaetes.</title>
        <authorList>
            <person name="Perez M."/>
            <person name="Aroh O."/>
            <person name="Sun Y."/>
            <person name="Lan Y."/>
            <person name="Juniper S.K."/>
            <person name="Young C.R."/>
            <person name="Angers B."/>
            <person name="Qian P.Y."/>
        </authorList>
    </citation>
    <scope>NUCLEOTIDE SEQUENCE</scope>
    <source>
        <strain evidence="1">P08H-3</strain>
    </source>
</reference>
<dbReference type="PANTHER" id="PTHR10704">
    <property type="entry name" value="CARBOHYDRATE SULFOTRANSFERASE"/>
    <property type="match status" value="1"/>
</dbReference>